<evidence type="ECO:0000256" key="4">
    <source>
        <dbReference type="ARBA" id="ARBA00013229"/>
    </source>
</evidence>
<dbReference type="OMA" id="FAFVHCN"/>
<accession>A0A835D7I6</accession>
<gene>
    <name evidence="14" type="ORF">HHK36_021925</name>
</gene>
<organism evidence="14 15">
    <name type="scientific">Tetracentron sinense</name>
    <name type="common">Spur-leaf</name>
    <dbReference type="NCBI Taxonomy" id="13715"/>
    <lineage>
        <taxon>Eukaryota</taxon>
        <taxon>Viridiplantae</taxon>
        <taxon>Streptophyta</taxon>
        <taxon>Embryophyta</taxon>
        <taxon>Tracheophyta</taxon>
        <taxon>Spermatophyta</taxon>
        <taxon>Magnoliopsida</taxon>
        <taxon>Trochodendrales</taxon>
        <taxon>Trochodendraceae</taxon>
        <taxon>Tetracentron</taxon>
    </lineage>
</organism>
<comment type="subcellular location">
    <subcellularLocation>
        <location evidence="1">Secreted</location>
        <location evidence="1">Cell wall</location>
    </subcellularLocation>
</comment>
<dbReference type="GO" id="GO:0042545">
    <property type="term" value="P:cell wall modification"/>
    <property type="evidence" value="ECO:0007669"/>
    <property type="project" value="UniProtKB-UniRule"/>
</dbReference>
<protein>
    <recommendedName>
        <fullName evidence="4 12">Pectinesterase</fullName>
        <ecNumber evidence="4 12">3.1.1.11</ecNumber>
    </recommendedName>
</protein>
<evidence type="ECO:0000256" key="10">
    <source>
        <dbReference type="ARBA" id="ARBA00047928"/>
    </source>
</evidence>
<dbReference type="PANTHER" id="PTHR31321:SF126">
    <property type="entry name" value="PECTINESTERASE"/>
    <property type="match status" value="1"/>
</dbReference>
<evidence type="ECO:0000313" key="15">
    <source>
        <dbReference type="Proteomes" id="UP000655225"/>
    </source>
</evidence>
<keyword evidence="6" id="KW-0964">Secreted</keyword>
<dbReference type="PROSITE" id="PS00503">
    <property type="entry name" value="PECTINESTERASE_2"/>
    <property type="match status" value="1"/>
</dbReference>
<feature type="chain" id="PRO_5033112712" description="Pectinesterase" evidence="12">
    <location>
        <begin position="32"/>
        <end position="386"/>
    </location>
</feature>
<dbReference type="Proteomes" id="UP000655225">
    <property type="component" value="Unassembled WGS sequence"/>
</dbReference>
<dbReference type="FunFam" id="2.160.20.10:FF:000008">
    <property type="entry name" value="Pectinesterase"/>
    <property type="match status" value="1"/>
</dbReference>
<comment type="pathway">
    <text evidence="2 12">Glycan metabolism; pectin degradation; 2-dehydro-3-deoxy-D-gluconate from pectin: step 1/5.</text>
</comment>
<dbReference type="Pfam" id="PF01095">
    <property type="entry name" value="Pectinesterase"/>
    <property type="match status" value="1"/>
</dbReference>
<evidence type="ECO:0000256" key="12">
    <source>
        <dbReference type="RuleBase" id="RU000589"/>
    </source>
</evidence>
<feature type="domain" description="Pectinesterase catalytic" evidence="13">
    <location>
        <begin position="87"/>
        <end position="369"/>
    </location>
</feature>
<dbReference type="InterPro" id="IPR011050">
    <property type="entry name" value="Pectin_lyase_fold/virulence"/>
</dbReference>
<name>A0A835D7I6_TETSI</name>
<comment type="catalytic activity">
    <reaction evidence="10 12">
        <text>[(1-&gt;4)-alpha-D-galacturonosyl methyl ester](n) + n H2O = [(1-&gt;4)-alpha-D-galacturonosyl](n) + n methanol + n H(+)</text>
        <dbReference type="Rhea" id="RHEA:22380"/>
        <dbReference type="Rhea" id="RHEA-COMP:14570"/>
        <dbReference type="Rhea" id="RHEA-COMP:14573"/>
        <dbReference type="ChEBI" id="CHEBI:15377"/>
        <dbReference type="ChEBI" id="CHEBI:15378"/>
        <dbReference type="ChEBI" id="CHEBI:17790"/>
        <dbReference type="ChEBI" id="CHEBI:140522"/>
        <dbReference type="ChEBI" id="CHEBI:140523"/>
        <dbReference type="EC" id="3.1.1.11"/>
    </reaction>
</comment>
<dbReference type="GO" id="GO:0030599">
    <property type="term" value="F:pectinesterase activity"/>
    <property type="evidence" value="ECO:0007669"/>
    <property type="project" value="UniProtKB-UniRule"/>
</dbReference>
<dbReference type="AlphaFoldDB" id="A0A835D7I6"/>
<dbReference type="Gene3D" id="2.160.20.10">
    <property type="entry name" value="Single-stranded right-handed beta-helix, Pectin lyase-like"/>
    <property type="match status" value="1"/>
</dbReference>
<evidence type="ECO:0000256" key="1">
    <source>
        <dbReference type="ARBA" id="ARBA00004191"/>
    </source>
</evidence>
<sequence>MTCKMAGNLNGFAFPATLLTILLLFASTVISHDDDTTPIPADSSKMDAWIRDTIRAYTERVAEIEKGIDVSLEAAIVAAEKAVKVIKVMKDGTGDFRTVTDAIKSIPSGNTRRTIIWIGHGEYREKITIDRTKPFITFLGSPKNMPTVTYDGTAFQYGTLYSATVAVESDYFMAVNIIFKNSAPMPDGKRLGAQAVAMRISGDKAAFYNCKFLGFQDTLCDDKGKHFFKDCYIEGTVDFIFGNGKSIYLNTEIRSVAEDIAVITAHARETDADDSGFTFIHCNITGTGNTYLGRAWKERARVVFAYTYMGTLVNREGWSDGNHLERDKTVYYGEYKCMGPGASSGGRVKYTKILSDAEAKPFLSMTYIHSITWLLPPPKLLIKTPN</sequence>
<evidence type="ECO:0000256" key="3">
    <source>
        <dbReference type="ARBA" id="ARBA00008891"/>
    </source>
</evidence>
<evidence type="ECO:0000256" key="2">
    <source>
        <dbReference type="ARBA" id="ARBA00005184"/>
    </source>
</evidence>
<dbReference type="InterPro" id="IPR033131">
    <property type="entry name" value="Pectinesterase_Asp_AS"/>
</dbReference>
<evidence type="ECO:0000256" key="6">
    <source>
        <dbReference type="ARBA" id="ARBA00022525"/>
    </source>
</evidence>
<evidence type="ECO:0000313" key="14">
    <source>
        <dbReference type="EMBL" id="KAF8393678.1"/>
    </source>
</evidence>
<dbReference type="InterPro" id="IPR000070">
    <property type="entry name" value="Pectinesterase_cat"/>
</dbReference>
<dbReference type="EC" id="3.1.1.11" evidence="4 12"/>
<dbReference type="UniPathway" id="UPA00545">
    <property type="reaction ID" value="UER00823"/>
</dbReference>
<proteinExistence type="inferred from homology"/>
<keyword evidence="7 12" id="KW-0732">Signal</keyword>
<dbReference type="EMBL" id="JABCRI010000015">
    <property type="protein sequence ID" value="KAF8393678.1"/>
    <property type="molecule type" value="Genomic_DNA"/>
</dbReference>
<evidence type="ECO:0000256" key="11">
    <source>
        <dbReference type="PROSITE-ProRule" id="PRU10040"/>
    </source>
</evidence>
<dbReference type="InterPro" id="IPR012334">
    <property type="entry name" value="Pectin_lyas_fold"/>
</dbReference>
<dbReference type="GO" id="GO:0045490">
    <property type="term" value="P:pectin catabolic process"/>
    <property type="evidence" value="ECO:0007669"/>
    <property type="project" value="UniProtKB-UniRule"/>
</dbReference>
<keyword evidence="8 12" id="KW-0378">Hydrolase</keyword>
<dbReference type="OrthoDB" id="2019149at2759"/>
<comment type="similarity">
    <text evidence="3">Belongs to the pectinesterase family.</text>
</comment>
<keyword evidence="9 12" id="KW-0063">Aspartyl esterase</keyword>
<comment type="caution">
    <text evidence="14">The sequence shown here is derived from an EMBL/GenBank/DDBJ whole genome shotgun (WGS) entry which is preliminary data.</text>
</comment>
<evidence type="ECO:0000259" key="13">
    <source>
        <dbReference type="Pfam" id="PF01095"/>
    </source>
</evidence>
<evidence type="ECO:0000256" key="7">
    <source>
        <dbReference type="ARBA" id="ARBA00022729"/>
    </source>
</evidence>
<evidence type="ECO:0000256" key="5">
    <source>
        <dbReference type="ARBA" id="ARBA00022512"/>
    </source>
</evidence>
<evidence type="ECO:0000256" key="8">
    <source>
        <dbReference type="ARBA" id="ARBA00022801"/>
    </source>
</evidence>
<keyword evidence="5" id="KW-0134">Cell wall</keyword>
<dbReference type="SUPFAM" id="SSF51126">
    <property type="entry name" value="Pectin lyase-like"/>
    <property type="match status" value="1"/>
</dbReference>
<keyword evidence="15" id="KW-1185">Reference proteome</keyword>
<feature type="active site" evidence="11">
    <location>
        <position position="238"/>
    </location>
</feature>
<evidence type="ECO:0000256" key="9">
    <source>
        <dbReference type="ARBA" id="ARBA00023085"/>
    </source>
</evidence>
<dbReference type="PANTHER" id="PTHR31321">
    <property type="entry name" value="ACYL-COA THIOESTER HYDROLASE YBHC-RELATED"/>
    <property type="match status" value="1"/>
</dbReference>
<feature type="signal peptide" evidence="12">
    <location>
        <begin position="1"/>
        <end position="31"/>
    </location>
</feature>
<reference evidence="14 15" key="1">
    <citation type="submission" date="2020-04" db="EMBL/GenBank/DDBJ databases">
        <title>Plant Genome Project.</title>
        <authorList>
            <person name="Zhang R.-G."/>
        </authorList>
    </citation>
    <scope>NUCLEOTIDE SEQUENCE [LARGE SCALE GENOMIC DNA]</scope>
    <source>
        <strain evidence="14">YNK0</strain>
        <tissue evidence="14">Leaf</tissue>
    </source>
</reference>